<dbReference type="FunFam" id="3.40.50.10750:FF:000001">
    <property type="entry name" value="Phosphate acetyltransferase"/>
    <property type="match status" value="1"/>
</dbReference>
<dbReference type="NCBIfam" id="TIGR00651">
    <property type="entry name" value="pta"/>
    <property type="match status" value="1"/>
</dbReference>
<evidence type="ECO:0000256" key="3">
    <source>
        <dbReference type="ARBA" id="ARBA00021528"/>
    </source>
</evidence>
<sequence>MTAPMMTGPRTLFVVPTTPDSPATAVALGLVRAFERAGHDVGYVRPVDNPNTPAGSPDPAFRVARVHCGAAIPDPLPARQAEGMIRAGAMAALLDAVVQRVEQARRGHALVVVEGPAPMRGHPLIGDLDRTLGRNLAAEVIPVVPGDRGRVEEVVNAVADAIYRFGGADAPPPAQVIVTPAPGAGRAAALRAALDAASLASPCLVLPSLDEDRNGLPITDTLNGLGLGTGPSIPAEVRARVARHMDHLADLMAPGLVMQNPTVRRTAGLTPPMFRYRMVEAARDADRRIVLPEGEELRTLKAAVLCAEQGIARCVLLGDPATIRANARAAGLTVPDTLEIVDPTAIRARYVAPLVALRKSMTPERAEQALQDTVVLGTMMLAEDDVDGLVSGAVHTTADTVRPALQLIRTAPGASLVSSVFFMLMPDQVLVYGDCAINPDPTAEQLAEIAIQSADSAATFGIEPRVAMISYSTGTSGQGDDVDKVRIATALVRQRRPDLLVDGPLQYDAATVASVARSKAPDSPVAGRATVFVFPDLNTGNCTYKAVQRAAHVVSVGPLLQGLRKPVNDLSRGALVDDIVYTIALTALQAGGPRRAETQDLAATG</sequence>
<comment type="pathway">
    <text evidence="1">Metabolic intermediate biosynthesis; acetyl-CoA biosynthesis; acetyl-CoA from acetate: step 2/2.</text>
</comment>
<evidence type="ECO:0000256" key="4">
    <source>
        <dbReference type="ARBA" id="ARBA00022679"/>
    </source>
</evidence>
<comment type="caution">
    <text evidence="8">The sequence shown here is derived from an EMBL/GenBank/DDBJ whole genome shotgun (WGS) entry which is preliminary data.</text>
</comment>
<evidence type="ECO:0000256" key="6">
    <source>
        <dbReference type="ARBA" id="ARBA00031108"/>
    </source>
</evidence>
<evidence type="ECO:0000313" key="8">
    <source>
        <dbReference type="EMBL" id="KAA5605308.1"/>
    </source>
</evidence>
<dbReference type="InterPro" id="IPR042112">
    <property type="entry name" value="P_AcTrfase_dom2"/>
</dbReference>
<dbReference type="EMBL" id="VWPJ01000010">
    <property type="protein sequence ID" value="KAA5605308.1"/>
    <property type="molecule type" value="Genomic_DNA"/>
</dbReference>
<dbReference type="OrthoDB" id="9808984at2"/>
<name>A0A5M6ICF5_9PROT</name>
<gene>
    <name evidence="8" type="ORF">F1188_12150</name>
</gene>
<dbReference type="Gene3D" id="3.40.50.300">
    <property type="entry name" value="P-loop containing nucleotide triphosphate hydrolases"/>
    <property type="match status" value="1"/>
</dbReference>
<dbReference type="InterPro" id="IPR002505">
    <property type="entry name" value="PTA_PTB"/>
</dbReference>
<dbReference type="NCBIfam" id="NF004167">
    <property type="entry name" value="PRK05632.1"/>
    <property type="match status" value="1"/>
</dbReference>
<reference evidence="8 9" key="1">
    <citation type="submission" date="2019-09" db="EMBL/GenBank/DDBJ databases">
        <title>Genome sequence of Roseospira marina, one of the more divergent members of the non-sulfur purple photosynthetic bacterial family, the Rhodospirillaceae.</title>
        <authorList>
            <person name="Meyer T."/>
            <person name="Kyndt J."/>
        </authorList>
    </citation>
    <scope>NUCLEOTIDE SEQUENCE [LARGE SCALE GENOMIC DNA]</scope>
    <source>
        <strain evidence="8 9">DSM 15113</strain>
    </source>
</reference>
<accession>A0A5M6ICF5</accession>
<keyword evidence="4 8" id="KW-0808">Transferase</keyword>
<organism evidence="8 9">
    <name type="scientific">Roseospira marina</name>
    <dbReference type="NCBI Taxonomy" id="140057"/>
    <lineage>
        <taxon>Bacteria</taxon>
        <taxon>Pseudomonadati</taxon>
        <taxon>Pseudomonadota</taxon>
        <taxon>Alphaproteobacteria</taxon>
        <taxon>Rhodospirillales</taxon>
        <taxon>Rhodospirillaceae</taxon>
        <taxon>Roseospira</taxon>
    </lineage>
</organism>
<evidence type="ECO:0000256" key="5">
    <source>
        <dbReference type="ARBA" id="ARBA00023315"/>
    </source>
</evidence>
<dbReference type="GO" id="GO:0008959">
    <property type="term" value="F:phosphate acetyltransferase activity"/>
    <property type="evidence" value="ECO:0007669"/>
    <property type="project" value="UniProtKB-EC"/>
</dbReference>
<dbReference type="PANTHER" id="PTHR43356">
    <property type="entry name" value="PHOSPHATE ACETYLTRANSFERASE"/>
    <property type="match status" value="1"/>
</dbReference>
<dbReference type="RefSeq" id="WP_150062688.1">
    <property type="nucleotide sequence ID" value="NZ_JACHII010000008.1"/>
</dbReference>
<keyword evidence="5 8" id="KW-0012">Acyltransferase</keyword>
<dbReference type="SUPFAM" id="SSF53659">
    <property type="entry name" value="Isocitrate/Isopropylmalate dehydrogenase-like"/>
    <property type="match status" value="1"/>
</dbReference>
<evidence type="ECO:0000256" key="1">
    <source>
        <dbReference type="ARBA" id="ARBA00004989"/>
    </source>
</evidence>
<evidence type="ECO:0000259" key="7">
    <source>
        <dbReference type="Pfam" id="PF01515"/>
    </source>
</evidence>
<dbReference type="Gene3D" id="3.40.50.10950">
    <property type="match status" value="1"/>
</dbReference>
<evidence type="ECO:0000256" key="2">
    <source>
        <dbReference type="ARBA" id="ARBA00012707"/>
    </source>
</evidence>
<dbReference type="AlphaFoldDB" id="A0A5M6ICF5"/>
<protein>
    <recommendedName>
        <fullName evidence="3">Phosphate acetyltransferase</fullName>
        <ecNumber evidence="2">2.3.1.8</ecNumber>
    </recommendedName>
    <alternativeName>
        <fullName evidence="6">Phosphotransacetylase</fullName>
    </alternativeName>
</protein>
<dbReference type="Proteomes" id="UP000324065">
    <property type="component" value="Unassembled WGS sequence"/>
</dbReference>
<dbReference type="InterPro" id="IPR027417">
    <property type="entry name" value="P-loop_NTPase"/>
</dbReference>
<dbReference type="InterPro" id="IPR042113">
    <property type="entry name" value="P_AcTrfase_dom1"/>
</dbReference>
<dbReference type="Pfam" id="PF13500">
    <property type="entry name" value="AAA_26"/>
    <property type="match status" value="1"/>
</dbReference>
<proteinExistence type="predicted"/>
<dbReference type="Gene3D" id="3.40.50.10750">
    <property type="entry name" value="Isocitrate/Isopropylmalate dehydrogenase-like"/>
    <property type="match status" value="1"/>
</dbReference>
<dbReference type="NCBIfam" id="NF007233">
    <property type="entry name" value="PRK09653.1"/>
    <property type="match status" value="1"/>
</dbReference>
<dbReference type="EC" id="2.3.1.8" evidence="2"/>
<keyword evidence="9" id="KW-1185">Reference proteome</keyword>
<dbReference type="Pfam" id="PF01515">
    <property type="entry name" value="PTA_PTB"/>
    <property type="match status" value="1"/>
</dbReference>
<evidence type="ECO:0000313" key="9">
    <source>
        <dbReference type="Proteomes" id="UP000324065"/>
    </source>
</evidence>
<dbReference type="SUPFAM" id="SSF52540">
    <property type="entry name" value="P-loop containing nucleoside triphosphate hydrolases"/>
    <property type="match status" value="1"/>
</dbReference>
<feature type="domain" description="Phosphate acetyl/butaryl transferase" evidence="7">
    <location>
        <begin position="273"/>
        <end position="587"/>
    </location>
</feature>
<dbReference type="InterPro" id="IPR004614">
    <property type="entry name" value="P_AcTrfase"/>
</dbReference>
<dbReference type="PANTHER" id="PTHR43356:SF3">
    <property type="entry name" value="PHOSPHATE ACETYLTRANSFERASE"/>
    <property type="match status" value="1"/>
</dbReference>
<dbReference type="InterPro" id="IPR050500">
    <property type="entry name" value="Phos_Acetyltrans/Butyryltrans"/>
</dbReference>